<evidence type="ECO:0000313" key="2">
    <source>
        <dbReference type="Proteomes" id="UP000225706"/>
    </source>
</evidence>
<name>A0A2B4RZP6_STYPI</name>
<accession>A0A2B4RZP6</accession>
<sequence length="72" mass="8436">MGTIKVSKKEREGGNLQSQNINSEVYHLRWVTKKCYHLQAGEKYIVCQQRLSCYKAKYNNLIGDTWSYPAHQ</sequence>
<dbReference type="AlphaFoldDB" id="A0A2B4RZP6"/>
<organism evidence="1 2">
    <name type="scientific">Stylophora pistillata</name>
    <name type="common">Smooth cauliflower coral</name>
    <dbReference type="NCBI Taxonomy" id="50429"/>
    <lineage>
        <taxon>Eukaryota</taxon>
        <taxon>Metazoa</taxon>
        <taxon>Cnidaria</taxon>
        <taxon>Anthozoa</taxon>
        <taxon>Hexacorallia</taxon>
        <taxon>Scleractinia</taxon>
        <taxon>Astrocoeniina</taxon>
        <taxon>Pocilloporidae</taxon>
        <taxon>Stylophora</taxon>
    </lineage>
</organism>
<dbReference type="Proteomes" id="UP000225706">
    <property type="component" value="Unassembled WGS sequence"/>
</dbReference>
<proteinExistence type="predicted"/>
<keyword evidence="2" id="KW-1185">Reference proteome</keyword>
<gene>
    <name evidence="1" type="ORF">AWC38_SpisGene13797</name>
</gene>
<dbReference type="EMBL" id="LSMT01000266">
    <property type="protein sequence ID" value="PFX21715.1"/>
    <property type="molecule type" value="Genomic_DNA"/>
</dbReference>
<comment type="caution">
    <text evidence="1">The sequence shown here is derived from an EMBL/GenBank/DDBJ whole genome shotgun (WGS) entry which is preliminary data.</text>
</comment>
<reference evidence="2" key="1">
    <citation type="journal article" date="2017" name="bioRxiv">
        <title>Comparative analysis of the genomes of Stylophora pistillata and Acropora digitifera provides evidence for extensive differences between species of corals.</title>
        <authorList>
            <person name="Voolstra C.R."/>
            <person name="Li Y."/>
            <person name="Liew Y.J."/>
            <person name="Baumgarten S."/>
            <person name="Zoccola D."/>
            <person name="Flot J.-F."/>
            <person name="Tambutte S."/>
            <person name="Allemand D."/>
            <person name="Aranda M."/>
        </authorList>
    </citation>
    <scope>NUCLEOTIDE SEQUENCE [LARGE SCALE GENOMIC DNA]</scope>
</reference>
<protein>
    <submittedName>
        <fullName evidence="1">Uncharacterized protein</fullName>
    </submittedName>
</protein>
<evidence type="ECO:0000313" key="1">
    <source>
        <dbReference type="EMBL" id="PFX21715.1"/>
    </source>
</evidence>